<dbReference type="InterPro" id="IPR036638">
    <property type="entry name" value="HLH_DNA-bd_sf"/>
</dbReference>
<proteinExistence type="predicted"/>
<dbReference type="Gene3D" id="4.10.280.10">
    <property type="entry name" value="Helix-loop-helix DNA-binding domain"/>
    <property type="match status" value="1"/>
</dbReference>
<feature type="compositionally biased region" description="Low complexity" evidence="1">
    <location>
        <begin position="742"/>
        <end position="761"/>
    </location>
</feature>
<dbReference type="InterPro" id="IPR000014">
    <property type="entry name" value="PAS"/>
</dbReference>
<sequence length="854" mass="88903">MKTNRSLAAAHTASIGDRDMMTFLPGGDAGHANSSAATGAENDDRACGTAGGGASSSAYDDNVDVDVDVDVDASSNAMDDDAFNASLDALLGDASCYDATLVASAVAAVEEVAAPSHGRGGRGGGRKRKSTTAPSTYELPPSRRTNLPCPDSACAPPSSPQVAEESLSDVIILGREVVPEQQRHGHKRRGGGSNAHPTSPSRGVHFSARGMVQLPPMFASRGTTTSSGEGKKVEGGGALPGRVDATSLPPDRQVASMISVPPSLPLPSPLPQAPSPKQPPPTTPTSSGVGSLMSRAAEAGTITSLQLSSSQYSRDRRRQRANVDVDASSFPPIPPPPSMSSMSSDPWDAFRTRFENNSVVDAPAPSSYVTSAAALGTGTIAIPSAPRPPQSSSGARSRDLAAGRASSPSSSSSSAAAAAAATMNPSSNGPQSRTMSCPPPKSSDYVTGVSEDEFDRRNRRSERNLREQERSHKITERIIELRSVLSEAGVRFKPDRYSTLVSVANYIRALQVRSASLDEEHRRLLETVEKASTLAACAGVPVLQTHPKMGGGVGGGRASLRSDDDDPASSSVRSASTGSDEEFLSFVRGIDYRTVFASCAAALSIASVDGRFVDCNEEFLRITDYTRDELLGDGPRRKCALPHPQPGPLTFAATVSTSASHGARSSLRKAGNNDSDDSRQNPVRGGGATADDDGRVGPPPEVQVRSRQHLSLFNLLGGEDMETVYAAMSRMLRAPEVPLSAPPSSADCGGGASSSSSSGDSFVRSDLTRSTAEESSSGNDASNGEGRLDHGKGGADANASGAHSGDHWTGRVRHTRRKNQVLQLNISLVRTADGRPKFFNCALSEVEEDLSGGI</sequence>
<dbReference type="EMBL" id="JALLPB020000168">
    <property type="protein sequence ID" value="KAL3816061.1"/>
    <property type="molecule type" value="Genomic_DNA"/>
</dbReference>
<feature type="domain" description="BHLH" evidence="2">
    <location>
        <begin position="458"/>
        <end position="510"/>
    </location>
</feature>
<evidence type="ECO:0000313" key="3">
    <source>
        <dbReference type="EMBL" id="KAL3816061.1"/>
    </source>
</evidence>
<feature type="region of interest" description="Disordered" evidence="1">
    <location>
        <begin position="217"/>
        <end position="348"/>
    </location>
</feature>
<keyword evidence="4" id="KW-1185">Reference proteome</keyword>
<feature type="compositionally biased region" description="Polar residues" evidence="1">
    <location>
        <begin position="768"/>
        <end position="782"/>
    </location>
</feature>
<dbReference type="Pfam" id="PF00010">
    <property type="entry name" value="HLH"/>
    <property type="match status" value="1"/>
</dbReference>
<feature type="region of interest" description="Disordered" evidence="1">
    <location>
        <begin position="655"/>
        <end position="706"/>
    </location>
</feature>
<feature type="region of interest" description="Disordered" evidence="1">
    <location>
        <begin position="19"/>
        <end position="61"/>
    </location>
</feature>
<gene>
    <name evidence="3" type="ORF">ACHAXA_010366</name>
</gene>
<comment type="caution">
    <text evidence="3">The sequence shown here is derived from an EMBL/GenBank/DDBJ whole genome shotgun (WGS) entry which is preliminary data.</text>
</comment>
<dbReference type="SUPFAM" id="SSF47459">
    <property type="entry name" value="HLH, helix-loop-helix DNA-binding domain"/>
    <property type="match status" value="1"/>
</dbReference>
<feature type="compositionally biased region" description="Low complexity" evidence="1">
    <location>
        <begin position="402"/>
        <end position="421"/>
    </location>
</feature>
<feature type="region of interest" description="Disordered" evidence="1">
    <location>
        <begin position="547"/>
        <end position="575"/>
    </location>
</feature>
<dbReference type="SUPFAM" id="SSF55785">
    <property type="entry name" value="PYP-like sensor domain (PAS domain)"/>
    <property type="match status" value="1"/>
</dbReference>
<dbReference type="CDD" id="cd00130">
    <property type="entry name" value="PAS"/>
    <property type="match status" value="1"/>
</dbReference>
<evidence type="ECO:0000256" key="1">
    <source>
        <dbReference type="SAM" id="MobiDB-lite"/>
    </source>
</evidence>
<feature type="compositionally biased region" description="Pro residues" evidence="1">
    <location>
        <begin position="262"/>
        <end position="283"/>
    </location>
</feature>
<feature type="compositionally biased region" description="Basic and acidic residues" evidence="1">
    <location>
        <begin position="461"/>
        <end position="471"/>
    </location>
</feature>
<dbReference type="PROSITE" id="PS50888">
    <property type="entry name" value="BHLH"/>
    <property type="match status" value="1"/>
</dbReference>
<dbReference type="AlphaFoldDB" id="A0ABD3RV24"/>
<dbReference type="InterPro" id="IPR035965">
    <property type="entry name" value="PAS-like_dom_sf"/>
</dbReference>
<feature type="compositionally biased region" description="Polar residues" evidence="1">
    <location>
        <begin position="423"/>
        <end position="435"/>
    </location>
</feature>
<dbReference type="Gene3D" id="3.30.450.20">
    <property type="entry name" value="PAS domain"/>
    <property type="match status" value="1"/>
</dbReference>
<accession>A0ABD3RV24</accession>
<evidence type="ECO:0000259" key="2">
    <source>
        <dbReference type="PROSITE" id="PS50888"/>
    </source>
</evidence>
<dbReference type="CDD" id="cd00083">
    <property type="entry name" value="bHLH_SF"/>
    <property type="match status" value="1"/>
</dbReference>
<feature type="region of interest" description="Disordered" evidence="1">
    <location>
        <begin position="179"/>
        <end position="205"/>
    </location>
</feature>
<feature type="region of interest" description="Disordered" evidence="1">
    <location>
        <begin position="114"/>
        <end position="166"/>
    </location>
</feature>
<feature type="region of interest" description="Disordered" evidence="1">
    <location>
        <begin position="380"/>
        <end position="471"/>
    </location>
</feature>
<protein>
    <recommendedName>
        <fullName evidence="2">BHLH domain-containing protein</fullName>
    </recommendedName>
</protein>
<dbReference type="InterPro" id="IPR011598">
    <property type="entry name" value="bHLH_dom"/>
</dbReference>
<evidence type="ECO:0000313" key="4">
    <source>
        <dbReference type="Proteomes" id="UP001530377"/>
    </source>
</evidence>
<name>A0ABD3RV24_9STRA</name>
<feature type="region of interest" description="Disordered" evidence="1">
    <location>
        <begin position="737"/>
        <end position="816"/>
    </location>
</feature>
<organism evidence="3 4">
    <name type="scientific">Cyclostephanos tholiformis</name>
    <dbReference type="NCBI Taxonomy" id="382380"/>
    <lineage>
        <taxon>Eukaryota</taxon>
        <taxon>Sar</taxon>
        <taxon>Stramenopiles</taxon>
        <taxon>Ochrophyta</taxon>
        <taxon>Bacillariophyta</taxon>
        <taxon>Coscinodiscophyceae</taxon>
        <taxon>Thalassiosirophycidae</taxon>
        <taxon>Stephanodiscales</taxon>
        <taxon>Stephanodiscaceae</taxon>
        <taxon>Cyclostephanos</taxon>
    </lineage>
</organism>
<reference evidence="3 4" key="1">
    <citation type="submission" date="2024-10" db="EMBL/GenBank/DDBJ databases">
        <title>Updated reference genomes for cyclostephanoid diatoms.</title>
        <authorList>
            <person name="Roberts W.R."/>
            <person name="Alverson A.J."/>
        </authorList>
    </citation>
    <scope>NUCLEOTIDE SEQUENCE [LARGE SCALE GENOMIC DNA]</scope>
    <source>
        <strain evidence="3 4">AJA228-03</strain>
    </source>
</reference>
<dbReference type="SMART" id="SM00353">
    <property type="entry name" value="HLH"/>
    <property type="match status" value="1"/>
</dbReference>
<dbReference type="Proteomes" id="UP001530377">
    <property type="component" value="Unassembled WGS sequence"/>
</dbReference>